<dbReference type="InterPro" id="IPR008965">
    <property type="entry name" value="CBM2/CBM3_carb-bd_dom_sf"/>
</dbReference>
<dbReference type="RefSeq" id="WP_029052707.1">
    <property type="nucleotide sequence ID" value="NZ_CP015108.1"/>
</dbReference>
<name>A0ABM6JXI6_SPOUR</name>
<sequence>MKKLVKILLVLSLLFYFAPTVPVNAQTKTVIGVSTVYEQRATTVEFSIFIDSMEEVAAGSFDLEYDPELLTVNERNVSVGESVGNYLTSVNAASAGNISFAFAKSEGQKFEGDTLLTIKATVRKSNMQNNLKLNNVHILTKDGKDVSKQIIDGAIKPFDGETKNYSKKEKAGKEWHIKLSKPYDPATLNHYAVTVRTSTKIMEIKITPVTEDTFKVTPITPYARGNYTIEVTEQLHSANGTKLNKPIRQTFTVE</sequence>
<feature type="domain" description="Cohesin" evidence="2">
    <location>
        <begin position="39"/>
        <end position="155"/>
    </location>
</feature>
<feature type="chain" id="PRO_5047433360" description="Cohesin domain-containing protein" evidence="1">
    <location>
        <begin position="26"/>
        <end position="254"/>
    </location>
</feature>
<dbReference type="InterPro" id="IPR002102">
    <property type="entry name" value="Cohesin_dom"/>
</dbReference>
<reference evidence="3 4" key="1">
    <citation type="submission" date="2016-04" db="EMBL/GenBank/DDBJ databases">
        <title>Comparative Genomics and Epigenetics of Sporosarcina ureae.</title>
        <authorList>
            <person name="Oliver A.S."/>
            <person name="Cooper K.K."/>
        </authorList>
    </citation>
    <scope>NUCLEOTIDE SEQUENCE [LARGE SCALE GENOMIC DNA]</scope>
    <source>
        <strain evidence="3 4">S204</strain>
    </source>
</reference>
<evidence type="ECO:0000259" key="2">
    <source>
        <dbReference type="Pfam" id="PF00963"/>
    </source>
</evidence>
<dbReference type="EMBL" id="CP015108">
    <property type="protein sequence ID" value="ARF14920.1"/>
    <property type="molecule type" value="Genomic_DNA"/>
</dbReference>
<evidence type="ECO:0000313" key="3">
    <source>
        <dbReference type="EMBL" id="ARF14920.1"/>
    </source>
</evidence>
<evidence type="ECO:0000313" key="4">
    <source>
        <dbReference type="Proteomes" id="UP000192486"/>
    </source>
</evidence>
<protein>
    <recommendedName>
        <fullName evidence="2">Cohesin domain-containing protein</fullName>
    </recommendedName>
</protein>
<dbReference type="Pfam" id="PF00963">
    <property type="entry name" value="Cohesin"/>
    <property type="match status" value="1"/>
</dbReference>
<dbReference type="SUPFAM" id="SSF49384">
    <property type="entry name" value="Carbohydrate-binding domain"/>
    <property type="match status" value="1"/>
</dbReference>
<dbReference type="Gene3D" id="2.60.40.680">
    <property type="match status" value="1"/>
</dbReference>
<evidence type="ECO:0000256" key="1">
    <source>
        <dbReference type="SAM" id="SignalP"/>
    </source>
</evidence>
<gene>
    <name evidence="3" type="ORF">SporoS204_12605</name>
</gene>
<organism evidence="3 4">
    <name type="scientific">Sporosarcina ureae</name>
    <dbReference type="NCBI Taxonomy" id="1571"/>
    <lineage>
        <taxon>Bacteria</taxon>
        <taxon>Bacillati</taxon>
        <taxon>Bacillota</taxon>
        <taxon>Bacilli</taxon>
        <taxon>Bacillales</taxon>
        <taxon>Caryophanaceae</taxon>
        <taxon>Sporosarcina</taxon>
    </lineage>
</organism>
<keyword evidence="4" id="KW-1185">Reference proteome</keyword>
<feature type="signal peptide" evidence="1">
    <location>
        <begin position="1"/>
        <end position="25"/>
    </location>
</feature>
<proteinExistence type="predicted"/>
<dbReference type="Proteomes" id="UP000192486">
    <property type="component" value="Chromosome"/>
</dbReference>
<accession>A0ABM6JXI6</accession>
<keyword evidence="1" id="KW-0732">Signal</keyword>